<evidence type="ECO:0000256" key="14">
    <source>
        <dbReference type="SAM" id="MobiDB-lite"/>
    </source>
</evidence>
<dbReference type="SUPFAM" id="SSF58014">
    <property type="entry name" value="Coiled-coil domain of nucleotide exchange factor GrpE"/>
    <property type="match status" value="1"/>
</dbReference>
<evidence type="ECO:0000256" key="4">
    <source>
        <dbReference type="ARBA" id="ARBA00022490"/>
    </source>
</evidence>
<evidence type="ECO:0000256" key="13">
    <source>
        <dbReference type="SAM" id="Coils"/>
    </source>
</evidence>
<dbReference type="Proteomes" id="UP000007969">
    <property type="component" value="Chromosome"/>
</dbReference>
<dbReference type="GO" id="GO:0042803">
    <property type="term" value="F:protein homodimerization activity"/>
    <property type="evidence" value="ECO:0007669"/>
    <property type="project" value="InterPro"/>
</dbReference>
<evidence type="ECO:0000256" key="11">
    <source>
        <dbReference type="RuleBase" id="RU000639"/>
    </source>
</evidence>
<evidence type="ECO:0000256" key="1">
    <source>
        <dbReference type="ARBA" id="ARBA00004496"/>
    </source>
</evidence>
<dbReference type="InterPro" id="IPR013805">
    <property type="entry name" value="GrpE_CC"/>
</dbReference>
<keyword evidence="4 10" id="KW-0963">Cytoplasm</keyword>
<organism evidence="15 16">
    <name type="scientific">Clostridium kluyveri (strain NBRC 12016)</name>
    <dbReference type="NCBI Taxonomy" id="583346"/>
    <lineage>
        <taxon>Bacteria</taxon>
        <taxon>Bacillati</taxon>
        <taxon>Bacillota</taxon>
        <taxon>Clostridia</taxon>
        <taxon>Eubacteriales</taxon>
        <taxon>Clostridiaceae</taxon>
        <taxon>Clostridium</taxon>
    </lineage>
</organism>
<sequence>MEEISKMLREEDKNTSDFHGNVEQEKENTDFKGNENLENDMDLETEIDEEEDEVENVEEDEVSEINLEEELKSENIKLKSENEKIHNEFKTLQDRLSRTAAEYDNFRKRTAKEKEAIYSDACKDILKEILPVLDNLERAVEVEGNIDDLKKGVEMTIKQFKTAFEKLNVEEISTEGEFDPNIHNAVMHIEDDKYDKNSIVEVFQKGYKREDKVIRYSMVKVAN</sequence>
<dbReference type="CDD" id="cd00446">
    <property type="entry name" value="GrpE"/>
    <property type="match status" value="1"/>
</dbReference>
<evidence type="ECO:0000313" key="15">
    <source>
        <dbReference type="EMBL" id="BAH05865.1"/>
    </source>
</evidence>
<dbReference type="HOGENOM" id="CLU_057217_5_0_9"/>
<evidence type="ECO:0000256" key="10">
    <source>
        <dbReference type="HAMAP-Rule" id="MF_01151"/>
    </source>
</evidence>
<dbReference type="NCBIfam" id="NF010757">
    <property type="entry name" value="PRK14160.1"/>
    <property type="match status" value="1"/>
</dbReference>
<protein>
    <recommendedName>
        <fullName evidence="8 10">Protein GrpE</fullName>
    </recommendedName>
    <alternativeName>
        <fullName evidence="9 10">HSP-70 cofactor</fullName>
    </alternativeName>
</protein>
<dbReference type="GO" id="GO:0006457">
    <property type="term" value="P:protein folding"/>
    <property type="evidence" value="ECO:0007669"/>
    <property type="project" value="InterPro"/>
</dbReference>
<evidence type="ECO:0000256" key="2">
    <source>
        <dbReference type="ARBA" id="ARBA00009054"/>
    </source>
</evidence>
<dbReference type="AlphaFoldDB" id="B9E040"/>
<comment type="similarity">
    <text evidence="2 10 12">Belongs to the GrpE family.</text>
</comment>
<evidence type="ECO:0000256" key="6">
    <source>
        <dbReference type="ARBA" id="ARBA00023186"/>
    </source>
</evidence>
<proteinExistence type="inferred from homology"/>
<dbReference type="GO" id="GO:0051087">
    <property type="term" value="F:protein-folding chaperone binding"/>
    <property type="evidence" value="ECO:0007669"/>
    <property type="project" value="InterPro"/>
</dbReference>
<dbReference type="InterPro" id="IPR000740">
    <property type="entry name" value="GrpE"/>
</dbReference>
<keyword evidence="6 10" id="KW-0143">Chaperone</keyword>
<name>B9E040_CLOK1</name>
<comment type="subcellular location">
    <subcellularLocation>
        <location evidence="1 10">Cytoplasm</location>
    </subcellularLocation>
</comment>
<evidence type="ECO:0000256" key="8">
    <source>
        <dbReference type="ARBA" id="ARBA00072274"/>
    </source>
</evidence>
<evidence type="ECO:0000256" key="7">
    <source>
        <dbReference type="ARBA" id="ARBA00053401"/>
    </source>
</evidence>
<gene>
    <name evidence="10" type="primary">grpE</name>
    <name evidence="15" type="ordered locus">CKR_0814</name>
</gene>
<dbReference type="InterPro" id="IPR009012">
    <property type="entry name" value="GrpE_head"/>
</dbReference>
<dbReference type="GO" id="GO:0000774">
    <property type="term" value="F:adenyl-nucleotide exchange factor activity"/>
    <property type="evidence" value="ECO:0007669"/>
    <property type="project" value="InterPro"/>
</dbReference>
<dbReference type="Gene3D" id="2.30.22.10">
    <property type="entry name" value="Head domain of nucleotide exchange factor GrpE"/>
    <property type="match status" value="1"/>
</dbReference>
<evidence type="ECO:0000256" key="3">
    <source>
        <dbReference type="ARBA" id="ARBA00011738"/>
    </source>
</evidence>
<feature type="compositionally biased region" description="Basic and acidic residues" evidence="14">
    <location>
        <begin position="1"/>
        <end position="35"/>
    </location>
</feature>
<dbReference type="Gene3D" id="3.90.20.20">
    <property type="match status" value="1"/>
</dbReference>
<feature type="region of interest" description="Disordered" evidence="14">
    <location>
        <begin position="1"/>
        <end position="40"/>
    </location>
</feature>
<feature type="coiled-coil region" evidence="13">
    <location>
        <begin position="40"/>
        <end position="95"/>
    </location>
</feature>
<dbReference type="Pfam" id="PF01025">
    <property type="entry name" value="GrpE"/>
    <property type="match status" value="1"/>
</dbReference>
<accession>B9E040</accession>
<dbReference type="HAMAP" id="MF_01151">
    <property type="entry name" value="GrpE"/>
    <property type="match status" value="1"/>
</dbReference>
<keyword evidence="13" id="KW-0175">Coiled coil</keyword>
<evidence type="ECO:0000313" key="16">
    <source>
        <dbReference type="Proteomes" id="UP000007969"/>
    </source>
</evidence>
<dbReference type="EMBL" id="AP009049">
    <property type="protein sequence ID" value="BAH05865.1"/>
    <property type="molecule type" value="Genomic_DNA"/>
</dbReference>
<dbReference type="PRINTS" id="PR00773">
    <property type="entry name" value="GRPEPROTEIN"/>
</dbReference>
<dbReference type="PROSITE" id="PS01071">
    <property type="entry name" value="GRPE"/>
    <property type="match status" value="1"/>
</dbReference>
<dbReference type="PANTHER" id="PTHR21237:SF23">
    <property type="entry name" value="GRPE PROTEIN HOMOLOG, MITOCHONDRIAL"/>
    <property type="match status" value="1"/>
</dbReference>
<evidence type="ECO:0000256" key="12">
    <source>
        <dbReference type="RuleBase" id="RU004478"/>
    </source>
</evidence>
<comment type="function">
    <text evidence="7 10 11">Participates actively in the response to hyperosmotic and heat shock by preventing the aggregation of stress-denatured proteins, in association with DnaK and GrpE. It is the nucleotide exchange factor for DnaK and may function as a thermosensor. Unfolded proteins bind initially to DnaJ; upon interaction with the DnaJ-bound protein, DnaK hydrolyzes its bound ATP, resulting in the formation of a stable complex. GrpE releases ADP from DnaK; ATP binding to DnaK triggers the release of the substrate protein, thus completing the reaction cycle. Several rounds of ATP-dependent interactions between DnaJ, DnaK and GrpE are required for fully efficient folding.</text>
</comment>
<dbReference type="SUPFAM" id="SSF51064">
    <property type="entry name" value="Head domain of nucleotide exchange factor GrpE"/>
    <property type="match status" value="1"/>
</dbReference>
<dbReference type="PANTHER" id="PTHR21237">
    <property type="entry name" value="GRPE PROTEIN"/>
    <property type="match status" value="1"/>
</dbReference>
<comment type="subunit">
    <text evidence="3 10">Homodimer.</text>
</comment>
<keyword evidence="5 10" id="KW-0346">Stress response</keyword>
<dbReference type="GO" id="GO:0005737">
    <property type="term" value="C:cytoplasm"/>
    <property type="evidence" value="ECO:0007669"/>
    <property type="project" value="UniProtKB-SubCell"/>
</dbReference>
<dbReference type="GO" id="GO:0051082">
    <property type="term" value="F:unfolded protein binding"/>
    <property type="evidence" value="ECO:0007669"/>
    <property type="project" value="TreeGrafter"/>
</dbReference>
<dbReference type="FunFam" id="2.30.22.10:FF:000001">
    <property type="entry name" value="Protein GrpE"/>
    <property type="match status" value="1"/>
</dbReference>
<evidence type="ECO:0000256" key="9">
    <source>
        <dbReference type="ARBA" id="ARBA00076414"/>
    </source>
</evidence>
<evidence type="ECO:0000256" key="5">
    <source>
        <dbReference type="ARBA" id="ARBA00023016"/>
    </source>
</evidence>
<dbReference type="NCBIfam" id="NF010738">
    <property type="entry name" value="PRK14140.1"/>
    <property type="match status" value="1"/>
</dbReference>
<dbReference type="KEGG" id="ckr:CKR_0814"/>
<reference evidence="16" key="1">
    <citation type="submission" date="2005-09" db="EMBL/GenBank/DDBJ databases">
        <title>Complete genome sequence of Clostridium kluyveri and comparative genomics of Clostridia species.</title>
        <authorList>
            <person name="Inui M."/>
            <person name="Nonaka H."/>
            <person name="Shinoda Y."/>
            <person name="Ikenaga Y."/>
            <person name="Abe M."/>
            <person name="Naito K."/>
            <person name="Vertes A.A."/>
            <person name="Yukawa H."/>
        </authorList>
    </citation>
    <scope>NUCLEOTIDE SEQUENCE [LARGE SCALE GENOMIC DNA]</scope>
    <source>
        <strain evidence="16">NBRC 12016</strain>
    </source>
</reference>